<reference evidence="2 3" key="1">
    <citation type="submission" date="2017-12" db="EMBL/GenBank/DDBJ databases">
        <title>Comparative genomics of Botrytis spp.</title>
        <authorList>
            <person name="Valero-Jimenez C.A."/>
            <person name="Tapia P."/>
            <person name="Veloso J."/>
            <person name="Silva-Moreno E."/>
            <person name="Staats M."/>
            <person name="Valdes J.H."/>
            <person name="Van Kan J.A.L."/>
        </authorList>
    </citation>
    <scope>NUCLEOTIDE SEQUENCE [LARGE SCALE GENOMIC DNA]</scope>
    <source>
        <strain evidence="2 3">MUCL435</strain>
    </source>
</reference>
<sequence>MQNCAHELEGCVCGRLGGAGEDWGVDGPINMSKSAGFDARESFNIIDTMELEESRKHVLRTESKKRKRKAKKDGISDAQKNKANKRGKGPKSSSWKTSSTSPQCPVSDQKEVLEYSSSAEPEPILDPTHPKIFVSSSISIPAISNFLPPITTLIPQVQHHTLFASHILQVDHLQSCTLYHQQQNDQASLGTSFPTPFLRYY</sequence>
<evidence type="ECO:0000313" key="3">
    <source>
        <dbReference type="Proteomes" id="UP000308671"/>
    </source>
</evidence>
<evidence type="ECO:0000256" key="1">
    <source>
        <dbReference type="SAM" id="MobiDB-lite"/>
    </source>
</evidence>
<protein>
    <submittedName>
        <fullName evidence="2">Uncharacterized protein</fullName>
    </submittedName>
</protein>
<dbReference type="EMBL" id="PQXL01000327">
    <property type="protein sequence ID" value="THV47213.1"/>
    <property type="molecule type" value="Genomic_DNA"/>
</dbReference>
<gene>
    <name evidence="2" type="ORF">BGAL_0327g00070</name>
</gene>
<organism evidence="2 3">
    <name type="scientific">Botrytis galanthina</name>
    <dbReference type="NCBI Taxonomy" id="278940"/>
    <lineage>
        <taxon>Eukaryota</taxon>
        <taxon>Fungi</taxon>
        <taxon>Dikarya</taxon>
        <taxon>Ascomycota</taxon>
        <taxon>Pezizomycotina</taxon>
        <taxon>Leotiomycetes</taxon>
        <taxon>Helotiales</taxon>
        <taxon>Sclerotiniaceae</taxon>
        <taxon>Botrytis</taxon>
    </lineage>
</organism>
<dbReference type="OrthoDB" id="5600085at2759"/>
<name>A0A4S8QQ23_9HELO</name>
<keyword evidence="3" id="KW-1185">Reference proteome</keyword>
<evidence type="ECO:0000313" key="2">
    <source>
        <dbReference type="EMBL" id="THV47213.1"/>
    </source>
</evidence>
<dbReference type="AlphaFoldDB" id="A0A4S8QQ23"/>
<comment type="caution">
    <text evidence="2">The sequence shown here is derived from an EMBL/GenBank/DDBJ whole genome shotgun (WGS) entry which is preliminary data.</text>
</comment>
<feature type="compositionally biased region" description="Low complexity" evidence="1">
    <location>
        <begin position="91"/>
        <end position="101"/>
    </location>
</feature>
<proteinExistence type="predicted"/>
<accession>A0A4S8QQ23</accession>
<feature type="region of interest" description="Disordered" evidence="1">
    <location>
        <begin position="54"/>
        <end position="127"/>
    </location>
</feature>
<dbReference type="Proteomes" id="UP000308671">
    <property type="component" value="Unassembled WGS sequence"/>
</dbReference>